<dbReference type="CDD" id="cd09917">
    <property type="entry name" value="F-box_SF"/>
    <property type="match status" value="1"/>
</dbReference>
<proteinExistence type="predicted"/>
<organism evidence="2 3">
    <name type="scientific">Aspergillus japonicus CBS 114.51</name>
    <dbReference type="NCBI Taxonomy" id="1448312"/>
    <lineage>
        <taxon>Eukaryota</taxon>
        <taxon>Fungi</taxon>
        <taxon>Dikarya</taxon>
        <taxon>Ascomycota</taxon>
        <taxon>Pezizomycotina</taxon>
        <taxon>Eurotiomycetes</taxon>
        <taxon>Eurotiomycetidae</taxon>
        <taxon>Eurotiales</taxon>
        <taxon>Aspergillaceae</taxon>
        <taxon>Aspergillus</taxon>
        <taxon>Aspergillus subgen. Circumdati</taxon>
    </lineage>
</organism>
<evidence type="ECO:0000256" key="1">
    <source>
        <dbReference type="SAM" id="MobiDB-lite"/>
    </source>
</evidence>
<reference evidence="2 3" key="1">
    <citation type="submission" date="2018-02" db="EMBL/GenBank/DDBJ databases">
        <title>The genomes of Aspergillus section Nigri reveals drivers in fungal speciation.</title>
        <authorList>
            <consortium name="DOE Joint Genome Institute"/>
            <person name="Vesth T.C."/>
            <person name="Nybo J."/>
            <person name="Theobald S."/>
            <person name="Brandl J."/>
            <person name="Frisvad J.C."/>
            <person name="Nielsen K.F."/>
            <person name="Lyhne E.K."/>
            <person name="Kogle M.E."/>
            <person name="Kuo A."/>
            <person name="Riley R."/>
            <person name="Clum A."/>
            <person name="Nolan M."/>
            <person name="Lipzen A."/>
            <person name="Salamov A."/>
            <person name="Henrissat B."/>
            <person name="Wiebenga A."/>
            <person name="De vries R.P."/>
            <person name="Grigoriev I.V."/>
            <person name="Mortensen U.H."/>
            <person name="Andersen M.R."/>
            <person name="Baker S.E."/>
        </authorList>
    </citation>
    <scope>NUCLEOTIDE SEQUENCE [LARGE SCALE GENOMIC DNA]</scope>
    <source>
        <strain evidence="2 3">CBS 114.51</strain>
    </source>
</reference>
<gene>
    <name evidence="2" type="ORF">BO86DRAFT_144757</name>
</gene>
<protein>
    <recommendedName>
        <fullName evidence="4">F-box domain-containing protein</fullName>
    </recommendedName>
</protein>
<dbReference type="Proteomes" id="UP000249497">
    <property type="component" value="Unassembled WGS sequence"/>
</dbReference>
<dbReference type="RefSeq" id="XP_025525707.1">
    <property type="nucleotide sequence ID" value="XM_025666235.1"/>
</dbReference>
<keyword evidence="3" id="KW-1185">Reference proteome</keyword>
<sequence length="257" mass="28227">MNPHQTSPNPSPLANLPPELHLLIATHLPQPPDLSRAHLAQTNHYFHTLLPRPTHADLLAAELDPLAIAHDLYACRYCLRLRRATHFADRMVRRGRGRFGAARERAKRFCLACGVLPRHVLGEEREGVPGNGGGLVAGPAGSPRGEARYGYGDLVRVQGEWQVFCGRCRGLRRVVPRSQPAAAGNGRGSRGPGHPPKLPVWEEEQGIGMRLGRDLGCEGCLSVSRQEPGGEWGLRSSEARNIPRPKRHEIPDTVEEP</sequence>
<evidence type="ECO:0000313" key="3">
    <source>
        <dbReference type="Proteomes" id="UP000249497"/>
    </source>
</evidence>
<accession>A0A8T8WVH5</accession>
<evidence type="ECO:0000313" key="2">
    <source>
        <dbReference type="EMBL" id="RAH79813.1"/>
    </source>
</evidence>
<evidence type="ECO:0008006" key="4">
    <source>
        <dbReference type="Google" id="ProtNLM"/>
    </source>
</evidence>
<dbReference type="GeneID" id="37169927"/>
<dbReference type="AlphaFoldDB" id="A0A8T8WVH5"/>
<feature type="region of interest" description="Disordered" evidence="1">
    <location>
        <begin position="224"/>
        <end position="257"/>
    </location>
</feature>
<name>A0A8T8WVH5_ASPJA</name>
<dbReference type="OrthoDB" id="5281164at2759"/>
<dbReference type="EMBL" id="KZ824810">
    <property type="protein sequence ID" value="RAH79813.1"/>
    <property type="molecule type" value="Genomic_DNA"/>
</dbReference>